<reference evidence="2 3" key="1">
    <citation type="journal article" date="2015" name="Stand. Genomic Sci.">
        <title>Genomic Encyclopedia of Bacterial and Archaeal Type Strains, Phase III: the genomes of soil and plant-associated and newly described type strains.</title>
        <authorList>
            <person name="Whitman W.B."/>
            <person name="Woyke T."/>
            <person name="Klenk H.P."/>
            <person name="Zhou Y."/>
            <person name="Lilburn T.G."/>
            <person name="Beck B.J."/>
            <person name="De Vos P."/>
            <person name="Vandamme P."/>
            <person name="Eisen J.A."/>
            <person name="Garrity G."/>
            <person name="Hugenholtz P."/>
            <person name="Kyrpides N.C."/>
        </authorList>
    </citation>
    <scope>NUCLEOTIDE SEQUENCE [LARGE SCALE GENOMIC DNA]</scope>
    <source>
        <strain evidence="2 3">ASC-9842</strain>
    </source>
</reference>
<dbReference type="EMBL" id="SGXM01000005">
    <property type="protein sequence ID" value="RZT36411.1"/>
    <property type="molecule type" value="Genomic_DNA"/>
</dbReference>
<protein>
    <submittedName>
        <fullName evidence="2">Uncharacterized protein</fullName>
    </submittedName>
</protein>
<comment type="caution">
    <text evidence="2">The sequence shown here is derived from an EMBL/GenBank/DDBJ whole genome shotgun (WGS) entry which is preliminary data.</text>
</comment>
<evidence type="ECO:0000256" key="1">
    <source>
        <dbReference type="SAM" id="SignalP"/>
    </source>
</evidence>
<keyword evidence="3" id="KW-1185">Reference proteome</keyword>
<organism evidence="2 3">
    <name type="scientific">Cupriavidus agavae</name>
    <dbReference type="NCBI Taxonomy" id="1001822"/>
    <lineage>
        <taxon>Bacteria</taxon>
        <taxon>Pseudomonadati</taxon>
        <taxon>Pseudomonadota</taxon>
        <taxon>Betaproteobacteria</taxon>
        <taxon>Burkholderiales</taxon>
        <taxon>Burkholderiaceae</taxon>
        <taxon>Cupriavidus</taxon>
    </lineage>
</organism>
<keyword evidence="1" id="KW-0732">Signal</keyword>
<dbReference type="RefSeq" id="WP_130392689.1">
    <property type="nucleotide sequence ID" value="NZ_SGXM01000005.1"/>
</dbReference>
<evidence type="ECO:0000313" key="2">
    <source>
        <dbReference type="EMBL" id="RZT36411.1"/>
    </source>
</evidence>
<dbReference type="AlphaFoldDB" id="A0A4Q7RRV5"/>
<sequence>MKRWKIWSAALAWAAGPAMAAQEACVEVEVNGARAPSYSCLTQQLAPASTGRAQRPVTLGAEVIAGQPSNQLGLYNRAATSHRMGNTFGTSVLPQRPDAPAPR</sequence>
<proteinExistence type="predicted"/>
<feature type="signal peptide" evidence="1">
    <location>
        <begin position="1"/>
        <end position="20"/>
    </location>
</feature>
<accession>A0A4Q7RRV5</accession>
<dbReference type="Proteomes" id="UP000291078">
    <property type="component" value="Unassembled WGS sequence"/>
</dbReference>
<evidence type="ECO:0000313" key="3">
    <source>
        <dbReference type="Proteomes" id="UP000291078"/>
    </source>
</evidence>
<gene>
    <name evidence="2" type="ORF">EV147_3730</name>
</gene>
<dbReference type="OrthoDB" id="6025249at2"/>
<name>A0A4Q7RRV5_9BURK</name>
<feature type="chain" id="PRO_5020344870" evidence="1">
    <location>
        <begin position="21"/>
        <end position="103"/>
    </location>
</feature>